<protein>
    <submittedName>
        <fullName evidence="1">Uncharacterized protein</fullName>
    </submittedName>
</protein>
<comment type="caution">
    <text evidence="1">The sequence shown here is derived from an EMBL/GenBank/DDBJ whole genome shotgun (WGS) entry which is preliminary data.</text>
</comment>
<dbReference type="GO" id="GO:0004555">
    <property type="term" value="F:alpha,alpha-trehalase activity"/>
    <property type="evidence" value="ECO:0007669"/>
    <property type="project" value="InterPro"/>
</dbReference>
<organism evidence="1">
    <name type="scientific">marine sediment metagenome</name>
    <dbReference type="NCBI Taxonomy" id="412755"/>
    <lineage>
        <taxon>unclassified sequences</taxon>
        <taxon>metagenomes</taxon>
        <taxon>ecological metagenomes</taxon>
    </lineage>
</organism>
<feature type="non-terminal residue" evidence="1">
    <location>
        <position position="221"/>
    </location>
</feature>
<name>X0YI39_9ZZZZ</name>
<dbReference type="Gene3D" id="1.50.10.10">
    <property type="match status" value="1"/>
</dbReference>
<dbReference type="SUPFAM" id="SSF48208">
    <property type="entry name" value="Six-hairpin glycosidases"/>
    <property type="match status" value="1"/>
</dbReference>
<sequence>MILQHAWYYSYTGDLEPIRQHWGYLKRCLYGQLIDEKGEPFHTPNYGWRKPGRNTMYRFPHHGDETWIYPGFEVLNSDVFPEPNDHPHWYDYSADSTWDFVRSAEVLADFARRLGDAEAAKDLERIAQESRAACERDYWQEERGFYAPAMSMHSLDAHQPPFAMVNFNPLWIGYLKPDDPKAVSNVVETMKYTMNPNYVTDVTETLRVYVGMQPGMFLYNL</sequence>
<dbReference type="InterPro" id="IPR008928">
    <property type="entry name" value="6-hairpin_glycosidase_sf"/>
</dbReference>
<dbReference type="InterPro" id="IPR001661">
    <property type="entry name" value="Glyco_hydro_37"/>
</dbReference>
<dbReference type="EMBL" id="BARS01054232">
    <property type="protein sequence ID" value="GAG46857.1"/>
    <property type="molecule type" value="Genomic_DNA"/>
</dbReference>
<dbReference type="InterPro" id="IPR012341">
    <property type="entry name" value="6hp_glycosidase-like_sf"/>
</dbReference>
<reference evidence="1" key="1">
    <citation type="journal article" date="2014" name="Front. Microbiol.">
        <title>High frequency of phylogenetically diverse reductive dehalogenase-homologous genes in deep subseafloor sedimentary metagenomes.</title>
        <authorList>
            <person name="Kawai M."/>
            <person name="Futagami T."/>
            <person name="Toyoda A."/>
            <person name="Takaki Y."/>
            <person name="Nishi S."/>
            <person name="Hori S."/>
            <person name="Arai W."/>
            <person name="Tsubouchi T."/>
            <person name="Morono Y."/>
            <person name="Uchiyama I."/>
            <person name="Ito T."/>
            <person name="Fujiyama A."/>
            <person name="Inagaki F."/>
            <person name="Takami H."/>
        </authorList>
    </citation>
    <scope>NUCLEOTIDE SEQUENCE</scope>
    <source>
        <strain evidence="1">Expedition CK06-06</strain>
    </source>
</reference>
<dbReference type="AlphaFoldDB" id="X0YI39"/>
<gene>
    <name evidence="1" type="ORF">S01H1_80323</name>
</gene>
<dbReference type="GO" id="GO:0005991">
    <property type="term" value="P:trehalose metabolic process"/>
    <property type="evidence" value="ECO:0007669"/>
    <property type="project" value="InterPro"/>
</dbReference>
<accession>X0YI39</accession>
<proteinExistence type="predicted"/>
<evidence type="ECO:0000313" key="1">
    <source>
        <dbReference type="EMBL" id="GAG46857.1"/>
    </source>
</evidence>
<dbReference type="Pfam" id="PF01204">
    <property type="entry name" value="Trehalase"/>
    <property type="match status" value="1"/>
</dbReference>